<name>A0A7S4GNA1_OXYMA</name>
<feature type="signal peptide" evidence="1">
    <location>
        <begin position="1"/>
        <end position="16"/>
    </location>
</feature>
<evidence type="ECO:0000313" key="3">
    <source>
        <dbReference type="EMBL" id="CAE0841984.1"/>
    </source>
</evidence>
<dbReference type="Pfam" id="PF02469">
    <property type="entry name" value="Fasciclin"/>
    <property type="match status" value="2"/>
</dbReference>
<dbReference type="InterPro" id="IPR036378">
    <property type="entry name" value="FAS1_dom_sf"/>
</dbReference>
<dbReference type="InterPro" id="IPR000782">
    <property type="entry name" value="FAS1_domain"/>
</dbReference>
<reference evidence="3" key="1">
    <citation type="submission" date="2021-01" db="EMBL/GenBank/DDBJ databases">
        <authorList>
            <person name="Corre E."/>
            <person name="Pelletier E."/>
            <person name="Niang G."/>
            <person name="Scheremetjew M."/>
            <person name="Finn R."/>
            <person name="Kale V."/>
            <person name="Holt S."/>
            <person name="Cochrane G."/>
            <person name="Meng A."/>
            <person name="Brown T."/>
            <person name="Cohen L."/>
        </authorList>
    </citation>
    <scope>NUCLEOTIDE SEQUENCE</scope>
    <source>
        <strain evidence="3">LB1974</strain>
    </source>
</reference>
<accession>A0A7S4GNA1</accession>
<dbReference type="PROSITE" id="PS50213">
    <property type="entry name" value="FAS1"/>
    <property type="match status" value="2"/>
</dbReference>
<protein>
    <recommendedName>
        <fullName evidence="2">FAS1 domain-containing protein</fullName>
    </recommendedName>
</protein>
<dbReference type="InterPro" id="IPR050904">
    <property type="entry name" value="Adhesion/Biosynth-related"/>
</dbReference>
<feature type="chain" id="PRO_5030655653" description="FAS1 domain-containing protein" evidence="1">
    <location>
        <begin position="17"/>
        <end position="296"/>
    </location>
</feature>
<keyword evidence="1" id="KW-0732">Signal</keyword>
<proteinExistence type="predicted"/>
<evidence type="ECO:0000259" key="2">
    <source>
        <dbReference type="PROSITE" id="PS50213"/>
    </source>
</evidence>
<gene>
    <name evidence="3" type="ORF">OMAR00294_LOCUS1560</name>
</gene>
<dbReference type="SUPFAM" id="SSF82153">
    <property type="entry name" value="FAS1 domain"/>
    <property type="match status" value="2"/>
</dbReference>
<dbReference type="EMBL" id="HBJB01001836">
    <property type="protein sequence ID" value="CAE0841984.1"/>
    <property type="molecule type" value="Transcribed_RNA"/>
</dbReference>
<dbReference type="Gene3D" id="2.30.180.10">
    <property type="entry name" value="FAS1 domain"/>
    <property type="match status" value="2"/>
</dbReference>
<sequence length="296" mass="30274">MRVLAVAGVFLPLSAAQSAVFTHIEGSADHATLESALNKVTAVKDALADANGPFTMVAPTDAAFTAALPELGIAAADAATLLDRADLGEILKYQVLSTTEKVNPLTAGDMTTVQGMTATVTVSSDATPVTKVVGSNSAGVTISSSADVGTSGNEEHAVHVCTDRILLPKPVYQVASEATDLFSTLVAALDTAGLEDVKTGLGLQNGGALHTVFAPTNDAFAAYLAARGIDADALLADSELANIVKYHILAGKVMAADVATGEVDTLYQATLYGAAGKLSLARWQVEFGEGWEHSDG</sequence>
<organism evidence="3">
    <name type="scientific">Oxyrrhis marina</name>
    <name type="common">Dinoflagellate</name>
    <dbReference type="NCBI Taxonomy" id="2969"/>
    <lineage>
        <taxon>Eukaryota</taxon>
        <taxon>Sar</taxon>
        <taxon>Alveolata</taxon>
        <taxon>Dinophyceae</taxon>
        <taxon>Oxyrrhinales</taxon>
        <taxon>Oxyrrhinaceae</taxon>
        <taxon>Oxyrrhis</taxon>
    </lineage>
</organism>
<dbReference type="AlphaFoldDB" id="A0A7S4GNA1"/>
<dbReference type="PANTHER" id="PTHR10900">
    <property type="entry name" value="PERIOSTIN-RELATED"/>
    <property type="match status" value="1"/>
</dbReference>
<feature type="domain" description="FAS1" evidence="2">
    <location>
        <begin position="17"/>
        <end position="166"/>
    </location>
</feature>
<dbReference type="GO" id="GO:0005615">
    <property type="term" value="C:extracellular space"/>
    <property type="evidence" value="ECO:0007669"/>
    <property type="project" value="TreeGrafter"/>
</dbReference>
<feature type="domain" description="FAS1" evidence="2">
    <location>
        <begin position="169"/>
        <end position="296"/>
    </location>
</feature>
<evidence type="ECO:0000256" key="1">
    <source>
        <dbReference type="SAM" id="SignalP"/>
    </source>
</evidence>
<dbReference type="PANTHER" id="PTHR10900:SF77">
    <property type="entry name" value="FI19380P1"/>
    <property type="match status" value="1"/>
</dbReference>